<dbReference type="InterPro" id="IPR058058">
    <property type="entry name" value="CBU_0592-like"/>
</dbReference>
<dbReference type="Pfam" id="PF26604">
    <property type="entry name" value="CBU_0592"/>
    <property type="match status" value="1"/>
</dbReference>
<evidence type="ECO:0000256" key="1">
    <source>
        <dbReference type="SAM" id="Phobius"/>
    </source>
</evidence>
<evidence type="ECO:0000259" key="2">
    <source>
        <dbReference type="Pfam" id="PF26604"/>
    </source>
</evidence>
<feature type="domain" description="CBU-0592-like" evidence="2">
    <location>
        <begin position="13"/>
        <end position="86"/>
    </location>
</feature>
<feature type="transmembrane region" description="Helical" evidence="1">
    <location>
        <begin position="64"/>
        <end position="83"/>
    </location>
</feature>
<feature type="transmembrane region" description="Helical" evidence="1">
    <location>
        <begin position="12"/>
        <end position="33"/>
    </location>
</feature>
<reference evidence="4" key="1">
    <citation type="submission" date="2024-04" db="EMBL/GenBank/DDBJ databases">
        <title>Phylogenomic analyses of a clade within the roseobacter group suggest taxonomic reassignments of species of the genera Aestuariivita, Citreicella, Loktanella, Nautella, Pelagibaca, Ruegeria, Thalassobius, Thiobacimonas and Tropicibacter, and the proposal o.</title>
        <authorList>
            <person name="Jeon C.O."/>
        </authorList>
    </citation>
    <scope>NUCLEOTIDE SEQUENCE [LARGE SCALE GENOMIC DNA]</scope>
    <source>
        <strain evidence="4">BS5-3</strain>
    </source>
</reference>
<protein>
    <recommendedName>
        <fullName evidence="2">CBU-0592-like domain-containing protein</fullName>
    </recommendedName>
</protein>
<keyword evidence="1" id="KW-1133">Transmembrane helix</keyword>
<proteinExistence type="predicted"/>
<keyword evidence="4" id="KW-1185">Reference proteome</keyword>
<name>A0ABZ2V082_9RHOB</name>
<gene>
    <name evidence="3" type="ORF">AABB29_10310</name>
</gene>
<feature type="transmembrane region" description="Helical" evidence="1">
    <location>
        <begin position="40"/>
        <end position="58"/>
    </location>
</feature>
<keyword evidence="1" id="KW-0812">Transmembrane</keyword>
<keyword evidence="1" id="KW-0472">Membrane</keyword>
<evidence type="ECO:0000313" key="3">
    <source>
        <dbReference type="EMBL" id="WZC47335.1"/>
    </source>
</evidence>
<dbReference type="Proteomes" id="UP001440612">
    <property type="component" value="Chromosome"/>
</dbReference>
<evidence type="ECO:0000313" key="4">
    <source>
        <dbReference type="Proteomes" id="UP001440612"/>
    </source>
</evidence>
<sequence length="98" mass="10878">MTYVFDTLDPAVFDAVGIGGFGLYVLNYTLLTFRKLQAEHILYFVLNGMAAAMLLIGLSTAFNLASALIQIFWICISCLAVILRLRSKKTNMQLVGLR</sequence>
<dbReference type="NCBIfam" id="NF047864">
    <property type="entry name" value="CBU_0592_membra"/>
    <property type="match status" value="1"/>
</dbReference>
<organism evidence="3 4">
    <name type="scientific">Yoonia phaeophyticola</name>
    <dbReference type="NCBI Taxonomy" id="3137369"/>
    <lineage>
        <taxon>Bacteria</taxon>
        <taxon>Pseudomonadati</taxon>
        <taxon>Pseudomonadota</taxon>
        <taxon>Alphaproteobacteria</taxon>
        <taxon>Rhodobacterales</taxon>
        <taxon>Paracoccaceae</taxon>
        <taxon>Yoonia</taxon>
    </lineage>
</organism>
<accession>A0ABZ2V082</accession>
<dbReference type="EMBL" id="CP150951">
    <property type="protein sequence ID" value="WZC47335.1"/>
    <property type="molecule type" value="Genomic_DNA"/>
</dbReference>
<dbReference type="RefSeq" id="WP_341365455.1">
    <property type="nucleotide sequence ID" value="NZ_CP150951.2"/>
</dbReference>